<feature type="chain" id="PRO_5026744871" description="Viral A-type inclusion protein" evidence="1">
    <location>
        <begin position="24"/>
        <end position="141"/>
    </location>
</feature>
<dbReference type="Proteomes" id="UP000475249">
    <property type="component" value="Unassembled WGS sequence"/>
</dbReference>
<protein>
    <recommendedName>
        <fullName evidence="4">Viral A-type inclusion protein</fullName>
    </recommendedName>
</protein>
<dbReference type="AlphaFoldDB" id="A0A6L9ED99"/>
<dbReference type="RefSeq" id="WP_161435654.1">
    <property type="nucleotide sequence ID" value="NZ_WXYO01000005.1"/>
</dbReference>
<comment type="caution">
    <text evidence="2">The sequence shown here is derived from an EMBL/GenBank/DDBJ whole genome shotgun (WGS) entry which is preliminary data.</text>
</comment>
<evidence type="ECO:0008006" key="4">
    <source>
        <dbReference type="Google" id="ProtNLM"/>
    </source>
</evidence>
<reference evidence="2 3" key="1">
    <citation type="submission" date="2020-01" db="EMBL/GenBank/DDBJ databases">
        <title>Bacteria diversity of Porities sp.</title>
        <authorList>
            <person name="Wang G."/>
        </authorList>
    </citation>
    <scope>NUCLEOTIDE SEQUENCE [LARGE SCALE GENOMIC DNA]</scope>
    <source>
        <strain evidence="2 3">R33</strain>
    </source>
</reference>
<evidence type="ECO:0000256" key="1">
    <source>
        <dbReference type="SAM" id="SignalP"/>
    </source>
</evidence>
<evidence type="ECO:0000313" key="3">
    <source>
        <dbReference type="Proteomes" id="UP000475249"/>
    </source>
</evidence>
<sequence length="141" mass="16057">MKLKILVLLSAILLLGGSCKQKAESEKEPSQMDQVMAIHDEVMPKMSTIGKLVKELKPRADSTEMGMKYDKAMKDLQASHKSMMDWMKGFGDRFEPAEILDGKELTEQKQLWLDEEEIKVKEMRDQINTSIANAEKLLQGQ</sequence>
<name>A0A6L9ED99_9FLAO</name>
<accession>A0A6L9ED99</accession>
<dbReference type="PROSITE" id="PS51257">
    <property type="entry name" value="PROKAR_LIPOPROTEIN"/>
    <property type="match status" value="1"/>
</dbReference>
<proteinExistence type="predicted"/>
<dbReference type="EMBL" id="WXYO01000005">
    <property type="protein sequence ID" value="NAS12622.1"/>
    <property type="molecule type" value="Genomic_DNA"/>
</dbReference>
<keyword evidence="3" id="KW-1185">Reference proteome</keyword>
<evidence type="ECO:0000313" key="2">
    <source>
        <dbReference type="EMBL" id="NAS12622.1"/>
    </source>
</evidence>
<organism evidence="2 3">
    <name type="scientific">Poritiphilus flavus</name>
    <dbReference type="NCBI Taxonomy" id="2697053"/>
    <lineage>
        <taxon>Bacteria</taxon>
        <taxon>Pseudomonadati</taxon>
        <taxon>Bacteroidota</taxon>
        <taxon>Flavobacteriia</taxon>
        <taxon>Flavobacteriales</taxon>
        <taxon>Flavobacteriaceae</taxon>
        <taxon>Poritiphilus</taxon>
    </lineage>
</organism>
<keyword evidence="1" id="KW-0732">Signal</keyword>
<gene>
    <name evidence="2" type="ORF">GTQ38_11455</name>
</gene>
<feature type="signal peptide" evidence="1">
    <location>
        <begin position="1"/>
        <end position="23"/>
    </location>
</feature>